<dbReference type="InterPro" id="IPR045087">
    <property type="entry name" value="Cu-oxidase_fam"/>
</dbReference>
<dbReference type="InterPro" id="IPR033138">
    <property type="entry name" value="Cu_oxidase_CS"/>
</dbReference>
<dbReference type="PROSITE" id="PS00079">
    <property type="entry name" value="MULTICOPPER_OXIDASE1"/>
    <property type="match status" value="1"/>
</dbReference>
<evidence type="ECO:0000313" key="9">
    <source>
        <dbReference type="Proteomes" id="UP000475325"/>
    </source>
</evidence>
<dbReference type="Gene3D" id="2.60.40.420">
    <property type="entry name" value="Cupredoxins - blue copper proteins"/>
    <property type="match status" value="3"/>
</dbReference>
<dbReference type="Proteomes" id="UP000475325">
    <property type="component" value="Unassembled WGS sequence"/>
</dbReference>
<evidence type="ECO:0000259" key="5">
    <source>
        <dbReference type="Pfam" id="PF00394"/>
    </source>
</evidence>
<comment type="caution">
    <text evidence="8">The sequence shown here is derived from an EMBL/GenBank/DDBJ whole genome shotgun (WGS) entry which is preliminary data.</text>
</comment>
<feature type="domain" description="Plastocyanin-like" evidence="5">
    <location>
        <begin position="171"/>
        <end position="331"/>
    </location>
</feature>
<dbReference type="InterPro" id="IPR001117">
    <property type="entry name" value="Cu-oxidase_2nd"/>
</dbReference>
<dbReference type="Pfam" id="PF07732">
    <property type="entry name" value="Cu-oxidase_3"/>
    <property type="match status" value="1"/>
</dbReference>
<reference evidence="8 9" key="1">
    <citation type="submission" date="2019-06" db="EMBL/GenBank/DDBJ databases">
        <authorList>
            <person name="Palmer J.M."/>
        </authorList>
    </citation>
    <scope>NUCLEOTIDE SEQUENCE [LARGE SCALE GENOMIC DNA]</scope>
    <source>
        <strain evidence="8 9">TWF102</strain>
    </source>
</reference>
<dbReference type="InterPro" id="IPR002355">
    <property type="entry name" value="Cu_oxidase_Cu_BS"/>
</dbReference>
<dbReference type="InterPro" id="IPR011707">
    <property type="entry name" value="Cu-oxidase-like_N"/>
</dbReference>
<dbReference type="CDD" id="cd13873">
    <property type="entry name" value="CuRO_2_AAO_like_2"/>
    <property type="match status" value="1"/>
</dbReference>
<dbReference type="PANTHER" id="PTHR11709">
    <property type="entry name" value="MULTI-COPPER OXIDASE"/>
    <property type="match status" value="1"/>
</dbReference>
<keyword evidence="3" id="KW-0560">Oxidoreductase</keyword>
<organism evidence="8 9">
    <name type="scientific">Orbilia oligospora</name>
    <name type="common">Nematode-trapping fungus</name>
    <name type="synonym">Arthrobotrys oligospora</name>
    <dbReference type="NCBI Taxonomy" id="2813651"/>
    <lineage>
        <taxon>Eukaryota</taxon>
        <taxon>Fungi</taxon>
        <taxon>Dikarya</taxon>
        <taxon>Ascomycota</taxon>
        <taxon>Pezizomycotina</taxon>
        <taxon>Orbiliomycetes</taxon>
        <taxon>Orbiliales</taxon>
        <taxon>Orbiliaceae</taxon>
        <taxon>Orbilia</taxon>
    </lineage>
</organism>
<dbReference type="EMBL" id="WIQW01000016">
    <property type="protein sequence ID" value="KAF3104469.1"/>
    <property type="molecule type" value="Genomic_DNA"/>
</dbReference>
<accession>A0A7C8J9N5</accession>
<dbReference type="GO" id="GO:0005507">
    <property type="term" value="F:copper ion binding"/>
    <property type="evidence" value="ECO:0007669"/>
    <property type="project" value="InterPro"/>
</dbReference>
<dbReference type="AlphaFoldDB" id="A0A7C8J9N5"/>
<proteinExistence type="inferred from homology"/>
<dbReference type="InterPro" id="IPR035666">
    <property type="entry name" value="MCO_CuRO_3"/>
</dbReference>
<dbReference type="Pfam" id="PF00394">
    <property type="entry name" value="Cu-oxidase"/>
    <property type="match status" value="1"/>
</dbReference>
<keyword evidence="4" id="KW-0186">Copper</keyword>
<dbReference type="InterPro" id="IPR008972">
    <property type="entry name" value="Cupredoxin"/>
</dbReference>
<evidence type="ECO:0000313" key="8">
    <source>
        <dbReference type="EMBL" id="KAF3104469.1"/>
    </source>
</evidence>
<dbReference type="GO" id="GO:0016491">
    <property type="term" value="F:oxidoreductase activity"/>
    <property type="evidence" value="ECO:0007669"/>
    <property type="project" value="UniProtKB-KW"/>
</dbReference>
<evidence type="ECO:0000259" key="7">
    <source>
        <dbReference type="Pfam" id="PF07732"/>
    </source>
</evidence>
<dbReference type="PROSITE" id="PS00080">
    <property type="entry name" value="MULTICOPPER_OXIDASE2"/>
    <property type="match status" value="1"/>
</dbReference>
<dbReference type="PANTHER" id="PTHR11709:SF394">
    <property type="entry name" value="FI03373P-RELATED"/>
    <property type="match status" value="1"/>
</dbReference>
<comment type="similarity">
    <text evidence="1">Belongs to the multicopper oxidase family.</text>
</comment>
<dbReference type="CDD" id="cd13895">
    <property type="entry name" value="CuRO_3_AAO_like_2"/>
    <property type="match status" value="1"/>
</dbReference>
<evidence type="ECO:0000256" key="1">
    <source>
        <dbReference type="ARBA" id="ARBA00010609"/>
    </source>
</evidence>
<name>A0A7C8J9N5_ORBOL</name>
<dbReference type="NCBIfam" id="TIGR03390">
    <property type="entry name" value="ascorbOXfungal"/>
    <property type="match status" value="1"/>
</dbReference>
<evidence type="ECO:0008006" key="10">
    <source>
        <dbReference type="Google" id="ProtNLM"/>
    </source>
</evidence>
<evidence type="ECO:0000259" key="6">
    <source>
        <dbReference type="Pfam" id="PF07731"/>
    </source>
</evidence>
<sequence length="606" mass="69559">MVVFDLTSRLSFYICAIFGAFAISTHAKLAYHGKGFVPDYVLRGTARYVPIACEMRYSVLLNGTSPGPTLRFREGRTTWIRVYNDMLDAELTVHWHGLTQRTAPFSDGAPLVSQWPIPPGHFFDYEIRPDIGDAGTYFYHSHVGFQAVTAVGALIVEDARPAPYQYHADRIFQFGDYFNKTDNEITDGLLSKTTGKFIWSGETNALLLNGKSGTKAARETREWSTCAPEIIRVKPGRTYRFRFIGATALSFVTMGIESHPEMTIIEADGRYTQPYTTSHIQIASGQRFSTLFKAKPLHEVINSGKTHYWIQFENRERPGSVVTGYALLVYDIPLRHGHTKPFRLPYTLPYKKPLSLPQNVTDWLEYALQPVYSHYTEQLPPTHKVTRTIHITAYQVKTHTVEWAQNGLIWQEHKVKTPYLVDIYNRGERTIPNFDNAIRSNTYDPETMIFPARIGEVIDIVWHNNNGPSGTWDFHPFHAHGGHFWDLGSGNGTYDARRNDEYMMKNNYFPVLRDTTMVHRYAKDGVPYTSAGWRAWRVHVKYPGVWMMHCHILQHMVMGMQTVWMFGRPTEIKAEVDRPYVKGYLKYGGSAYGNSTYDPLVNEWFD</sequence>
<keyword evidence="2" id="KW-0479">Metal-binding</keyword>
<feature type="domain" description="Plastocyanin-like" evidence="6">
    <location>
        <begin position="433"/>
        <end position="564"/>
    </location>
</feature>
<protein>
    <recommendedName>
        <fullName evidence="10">L-ascorbate oxidase</fullName>
    </recommendedName>
</protein>
<dbReference type="SUPFAM" id="SSF49503">
    <property type="entry name" value="Cupredoxins"/>
    <property type="match status" value="3"/>
</dbReference>
<dbReference type="InterPro" id="IPR017762">
    <property type="entry name" value="Multicopper_oxidase_fun"/>
</dbReference>
<evidence type="ECO:0000256" key="3">
    <source>
        <dbReference type="ARBA" id="ARBA00023002"/>
    </source>
</evidence>
<evidence type="ECO:0000256" key="4">
    <source>
        <dbReference type="ARBA" id="ARBA00023008"/>
    </source>
</evidence>
<gene>
    <name evidence="8" type="ORF">TWF102_003099</name>
</gene>
<feature type="domain" description="Plastocyanin-like" evidence="7">
    <location>
        <begin position="49"/>
        <end position="159"/>
    </location>
</feature>
<evidence type="ECO:0000256" key="2">
    <source>
        <dbReference type="ARBA" id="ARBA00022723"/>
    </source>
</evidence>
<dbReference type="Pfam" id="PF07731">
    <property type="entry name" value="Cu-oxidase_2"/>
    <property type="match status" value="1"/>
</dbReference>
<dbReference type="InterPro" id="IPR011706">
    <property type="entry name" value="Cu-oxidase_C"/>
</dbReference>